<evidence type="ECO:0000256" key="3">
    <source>
        <dbReference type="ARBA" id="ARBA00022448"/>
    </source>
</evidence>
<dbReference type="InterPro" id="IPR005828">
    <property type="entry name" value="MFS_sugar_transport-like"/>
</dbReference>
<feature type="transmembrane region" description="Helical" evidence="7">
    <location>
        <begin position="115"/>
        <end position="134"/>
    </location>
</feature>
<feature type="transmembrane region" description="Helical" evidence="7">
    <location>
        <begin position="306"/>
        <end position="323"/>
    </location>
</feature>
<gene>
    <name evidence="9" type="ORF">HMPREF1624_04333</name>
</gene>
<evidence type="ECO:0000256" key="6">
    <source>
        <dbReference type="ARBA" id="ARBA00023136"/>
    </source>
</evidence>
<dbReference type="PANTHER" id="PTHR23508:SF10">
    <property type="entry name" value="CARBOXYLIC ACID TRANSPORTER PROTEIN HOMOLOG"/>
    <property type="match status" value="1"/>
</dbReference>
<keyword evidence="3" id="KW-0813">Transport</keyword>
<dbReference type="PANTHER" id="PTHR23508">
    <property type="entry name" value="CARBOXYLIC ACID TRANSPORTER PROTEIN HOMOLOG"/>
    <property type="match status" value="1"/>
</dbReference>
<dbReference type="STRING" id="1391915.U7PU61"/>
<organism evidence="9 10">
    <name type="scientific">Sporothrix schenckii (strain ATCC 58251 / de Perez 2211183)</name>
    <name type="common">Rose-picker's disease fungus</name>
    <dbReference type="NCBI Taxonomy" id="1391915"/>
    <lineage>
        <taxon>Eukaryota</taxon>
        <taxon>Fungi</taxon>
        <taxon>Dikarya</taxon>
        <taxon>Ascomycota</taxon>
        <taxon>Pezizomycotina</taxon>
        <taxon>Sordariomycetes</taxon>
        <taxon>Sordariomycetidae</taxon>
        <taxon>Ophiostomatales</taxon>
        <taxon>Ophiostomataceae</taxon>
        <taxon>Sporothrix</taxon>
    </lineage>
</organism>
<proteinExistence type="inferred from homology"/>
<evidence type="ECO:0000313" key="9">
    <source>
        <dbReference type="EMBL" id="ERS99137.1"/>
    </source>
</evidence>
<dbReference type="Proteomes" id="UP000018087">
    <property type="component" value="Unassembled WGS sequence"/>
</dbReference>
<sequence length="512" mass="55650">MSFLNRLTVAGRQHEQEQAETVVEEVNAENNLPPIDQKQPLITLPVVACGAGLFSDGYINNVIGSVSTILALQYGDTWSKSRSKSVVSAIVFAGTVVGQLFFGFLADRWSRTNSLLVSTVILFVFTALAAGSYYHGDTIGMFNILAAWRFFVGIGIGGEYPAGSVGCAESTGEVRKGWRHFIFILFTNSIIDFGFVIGAFVPYVVAAACHNEHLSTQWRVSLGIGAVFPLVLFVLRLFVKENEEFNRNSMKGARTPYWLVLKFYGPRLIVVSLIWFIYDFLTYAFGIYSSTILANIFPSDSPLTTIFGWNVVINLFYMPGSLLGAKASDWLGPRWCLITGVLLQAIVGFIMAGDYANLSQPHMVGAFATVYGIFLSLGEFGPGDNIGLLAAKTCATGVRGQYYGIAAAVGKIGAFVGTYVYPYIEAAGGDDANATAQYPFYVSSSLSVLSALLAFFLLPNVGQDTIQYEDARFRRYLEANGWDTSQLGVSKAISLEHVEDGGTVTETKATSQ</sequence>
<feature type="transmembrane region" description="Helical" evidence="7">
    <location>
        <begin position="335"/>
        <end position="356"/>
    </location>
</feature>
<evidence type="ECO:0000256" key="2">
    <source>
        <dbReference type="ARBA" id="ARBA00010992"/>
    </source>
</evidence>
<dbReference type="InterPro" id="IPR020846">
    <property type="entry name" value="MFS_dom"/>
</dbReference>
<dbReference type="Gene3D" id="1.20.1250.20">
    <property type="entry name" value="MFS general substrate transporter like domains"/>
    <property type="match status" value="1"/>
</dbReference>
<comment type="subcellular location">
    <subcellularLocation>
        <location evidence="1">Membrane</location>
        <topology evidence="1">Multi-pass membrane protein</topology>
    </subcellularLocation>
</comment>
<feature type="transmembrane region" description="Helical" evidence="7">
    <location>
        <begin position="402"/>
        <end position="424"/>
    </location>
</feature>
<feature type="transmembrane region" description="Helical" evidence="7">
    <location>
        <begin position="218"/>
        <end position="239"/>
    </location>
</feature>
<dbReference type="FunFam" id="1.20.1250.20:FF:000140">
    <property type="entry name" value="Putative MFS phospholipid transporter"/>
    <property type="match status" value="1"/>
</dbReference>
<evidence type="ECO:0000259" key="8">
    <source>
        <dbReference type="PROSITE" id="PS50850"/>
    </source>
</evidence>
<name>U7PU61_SPOS1</name>
<feature type="transmembrane region" description="Helical" evidence="7">
    <location>
        <begin position="362"/>
        <end position="381"/>
    </location>
</feature>
<keyword evidence="4 7" id="KW-0812">Transmembrane</keyword>
<feature type="transmembrane region" description="Helical" evidence="7">
    <location>
        <begin position="181"/>
        <end position="206"/>
    </location>
</feature>
<evidence type="ECO:0000256" key="7">
    <source>
        <dbReference type="SAM" id="Phobius"/>
    </source>
</evidence>
<dbReference type="GO" id="GO:0046943">
    <property type="term" value="F:carboxylic acid transmembrane transporter activity"/>
    <property type="evidence" value="ECO:0007669"/>
    <property type="project" value="TreeGrafter"/>
</dbReference>
<dbReference type="eggNOG" id="KOG0252">
    <property type="taxonomic scope" value="Eukaryota"/>
</dbReference>
<dbReference type="GO" id="GO:0030643">
    <property type="term" value="P:intracellular phosphate ion homeostasis"/>
    <property type="evidence" value="ECO:0007669"/>
    <property type="project" value="EnsemblFungi"/>
</dbReference>
<dbReference type="SUPFAM" id="SSF103473">
    <property type="entry name" value="MFS general substrate transporter"/>
    <property type="match status" value="1"/>
</dbReference>
<reference evidence="10" key="1">
    <citation type="journal article" date="2014" name="Genome Announc.">
        <title>Genome sequence of the pathogenic fungus Sporothrix schenckii (ATCC 58251).</title>
        <authorList>
            <person name="Cuomo C.A."/>
            <person name="Rodriguez-Del Valle N."/>
            <person name="Perez-Sanchez L."/>
            <person name="Abouelleil A."/>
            <person name="Goldberg J."/>
            <person name="Young S."/>
            <person name="Zeng Q."/>
            <person name="Birren B.W."/>
        </authorList>
    </citation>
    <scope>NUCLEOTIDE SEQUENCE [LARGE SCALE GENOMIC DNA]</scope>
    <source>
        <strain evidence="10">ATCC 58251 / de Perez 2211183</strain>
    </source>
</reference>
<evidence type="ECO:0000256" key="4">
    <source>
        <dbReference type="ARBA" id="ARBA00022692"/>
    </source>
</evidence>
<evidence type="ECO:0000256" key="1">
    <source>
        <dbReference type="ARBA" id="ARBA00004141"/>
    </source>
</evidence>
<dbReference type="Pfam" id="PF00083">
    <property type="entry name" value="Sugar_tr"/>
    <property type="match status" value="2"/>
</dbReference>
<evidence type="ECO:0000256" key="5">
    <source>
        <dbReference type="ARBA" id="ARBA00022989"/>
    </source>
</evidence>
<keyword evidence="10" id="KW-1185">Reference proteome</keyword>
<dbReference type="AlphaFoldDB" id="U7PU61"/>
<comment type="similarity">
    <text evidence="2">Belongs to the major facilitator superfamily. Sugar transporter (TC 2.A.1.1) family.</text>
</comment>
<accession>U7PU61</accession>
<dbReference type="EMBL" id="KI440845">
    <property type="protein sequence ID" value="ERS99137.1"/>
    <property type="molecule type" value="Genomic_DNA"/>
</dbReference>
<dbReference type="OrthoDB" id="2261376at2759"/>
<feature type="transmembrane region" description="Helical" evidence="7">
    <location>
        <begin position="140"/>
        <end position="160"/>
    </location>
</feature>
<feature type="transmembrane region" description="Helical" evidence="7">
    <location>
        <begin position="86"/>
        <end position="106"/>
    </location>
</feature>
<keyword evidence="5 7" id="KW-1133">Transmembrane helix</keyword>
<dbReference type="GO" id="GO:0005886">
    <property type="term" value="C:plasma membrane"/>
    <property type="evidence" value="ECO:0007669"/>
    <property type="project" value="TreeGrafter"/>
</dbReference>
<feature type="transmembrane region" description="Helical" evidence="7">
    <location>
        <begin position="436"/>
        <end position="458"/>
    </location>
</feature>
<protein>
    <recommendedName>
        <fullName evidence="8">Major facilitator superfamily (MFS) profile domain-containing protein</fullName>
    </recommendedName>
</protein>
<dbReference type="PROSITE" id="PS50850">
    <property type="entry name" value="MFS"/>
    <property type="match status" value="1"/>
</dbReference>
<evidence type="ECO:0000313" key="10">
    <source>
        <dbReference type="Proteomes" id="UP000018087"/>
    </source>
</evidence>
<feature type="domain" description="Major facilitator superfamily (MFS) profile" evidence="8">
    <location>
        <begin position="45"/>
        <end position="462"/>
    </location>
</feature>
<dbReference type="HOGENOM" id="CLU_001265_46_12_1"/>
<dbReference type="InterPro" id="IPR036259">
    <property type="entry name" value="MFS_trans_sf"/>
</dbReference>
<keyword evidence="6 7" id="KW-0472">Membrane</keyword>